<dbReference type="PRINTS" id="PR00080">
    <property type="entry name" value="SDRFAMILY"/>
</dbReference>
<organism evidence="3 4">
    <name type="scientific">Paraburkholderia acidiphila</name>
    <dbReference type="NCBI Taxonomy" id="2571747"/>
    <lineage>
        <taxon>Bacteria</taxon>
        <taxon>Pseudomonadati</taxon>
        <taxon>Pseudomonadota</taxon>
        <taxon>Betaproteobacteria</taxon>
        <taxon>Burkholderiales</taxon>
        <taxon>Burkholderiaceae</taxon>
        <taxon>Paraburkholderia</taxon>
    </lineage>
</organism>
<evidence type="ECO:0000313" key="4">
    <source>
        <dbReference type="Proteomes" id="UP000434209"/>
    </source>
</evidence>
<sequence>MTVQTEQGQGRLQGYVVVVTGGSSGIGAAIVRAFAEEGAILVIGYNQGNERAEALRASLPGKGHVARQIPLDDAEAHESLFRDLERDFGKIDVLVNSAGYTKRIAHKNLAELSSALFNEMLAINVGGPYSVTRALIGLLERSGSATVINISSVSGFTGLGSNIAYCAAKAALDTMTVSLARAFGPDIRFLSLAPAAVDTGFVTGRSREELEKKAAQTPLGRVVEPEDVALAALACVTHLRTATGTRIVIDGGHTL</sequence>
<dbReference type="PANTHER" id="PTHR43639">
    <property type="entry name" value="OXIDOREDUCTASE, SHORT-CHAIN DEHYDROGENASE/REDUCTASE FAMILY (AFU_ORTHOLOGUE AFUA_5G02870)"/>
    <property type="match status" value="1"/>
</dbReference>
<dbReference type="Gene3D" id="3.40.50.720">
    <property type="entry name" value="NAD(P)-binding Rossmann-like Domain"/>
    <property type="match status" value="1"/>
</dbReference>
<evidence type="ECO:0000313" key="3">
    <source>
        <dbReference type="EMBL" id="QGZ56880.1"/>
    </source>
</evidence>
<evidence type="ECO:0000256" key="1">
    <source>
        <dbReference type="ARBA" id="ARBA00006484"/>
    </source>
</evidence>
<dbReference type="Pfam" id="PF13561">
    <property type="entry name" value="adh_short_C2"/>
    <property type="match status" value="1"/>
</dbReference>
<keyword evidence="2" id="KW-0560">Oxidoreductase</keyword>
<reference evidence="3 4" key="1">
    <citation type="submission" date="2019-12" db="EMBL/GenBank/DDBJ databases">
        <title>Paraburkholderia acidiphila 7Q-K02 sp. nov and Paraburkholderia acidisoli DHF22 sp. nov., two strains isolated from forest soil.</title>
        <authorList>
            <person name="Gao Z."/>
            <person name="Qiu L."/>
        </authorList>
    </citation>
    <scope>NUCLEOTIDE SEQUENCE [LARGE SCALE GENOMIC DNA]</scope>
    <source>
        <strain evidence="3 4">7Q-K02</strain>
    </source>
</reference>
<dbReference type="GO" id="GO:0016491">
    <property type="term" value="F:oxidoreductase activity"/>
    <property type="evidence" value="ECO:0007669"/>
    <property type="project" value="UniProtKB-KW"/>
</dbReference>
<comment type="similarity">
    <text evidence="1">Belongs to the short-chain dehydrogenases/reductases (SDR) family.</text>
</comment>
<protein>
    <submittedName>
        <fullName evidence="3">SDR family oxidoreductase</fullName>
    </submittedName>
</protein>
<evidence type="ECO:0000256" key="2">
    <source>
        <dbReference type="ARBA" id="ARBA00023002"/>
    </source>
</evidence>
<dbReference type="RefSeq" id="WP_158759831.1">
    <property type="nucleotide sequence ID" value="NZ_CP046910.1"/>
</dbReference>
<dbReference type="InterPro" id="IPR002347">
    <property type="entry name" value="SDR_fam"/>
</dbReference>
<name>A0A7Z2G7Z1_9BURK</name>
<dbReference type="CDD" id="cd05233">
    <property type="entry name" value="SDR_c"/>
    <property type="match status" value="1"/>
</dbReference>
<dbReference type="Proteomes" id="UP000434209">
    <property type="component" value="Chromosome 2"/>
</dbReference>
<dbReference type="OrthoDB" id="9793499at2"/>
<accession>A0A7Z2G7Z1</accession>
<dbReference type="FunFam" id="3.40.50.720:FF:000084">
    <property type="entry name" value="Short-chain dehydrogenase reductase"/>
    <property type="match status" value="1"/>
</dbReference>
<dbReference type="AlphaFoldDB" id="A0A7Z2G7Z1"/>
<dbReference type="PROSITE" id="PS00061">
    <property type="entry name" value="ADH_SHORT"/>
    <property type="match status" value="1"/>
</dbReference>
<dbReference type="PRINTS" id="PR00081">
    <property type="entry name" value="GDHRDH"/>
</dbReference>
<dbReference type="PANTHER" id="PTHR43639:SF1">
    <property type="entry name" value="SHORT-CHAIN DEHYDROGENASE_REDUCTASE FAMILY PROTEIN"/>
    <property type="match status" value="1"/>
</dbReference>
<dbReference type="SUPFAM" id="SSF51735">
    <property type="entry name" value="NAD(P)-binding Rossmann-fold domains"/>
    <property type="match status" value="1"/>
</dbReference>
<dbReference type="InterPro" id="IPR036291">
    <property type="entry name" value="NAD(P)-bd_dom_sf"/>
</dbReference>
<keyword evidence="4" id="KW-1185">Reference proteome</keyword>
<proteinExistence type="inferred from homology"/>
<dbReference type="KEGG" id="pacp:FAZ97_18165"/>
<dbReference type="EMBL" id="CP046910">
    <property type="protein sequence ID" value="QGZ56880.1"/>
    <property type="molecule type" value="Genomic_DNA"/>
</dbReference>
<gene>
    <name evidence="3" type="ORF">FAZ97_18165</name>
</gene>
<dbReference type="InterPro" id="IPR020904">
    <property type="entry name" value="Sc_DH/Rdtase_CS"/>
</dbReference>